<dbReference type="EMBL" id="JAHKSW010000020">
    <property type="protein sequence ID" value="KAG7319979.1"/>
    <property type="molecule type" value="Genomic_DNA"/>
</dbReference>
<proteinExistence type="predicted"/>
<accession>A0A9D3NEF9</accession>
<reference evidence="1 2" key="1">
    <citation type="submission" date="2021-06" db="EMBL/GenBank/DDBJ databases">
        <title>Chromosome-level genome assembly of the red-tail catfish (Hemibagrus wyckioides).</title>
        <authorList>
            <person name="Shao F."/>
        </authorList>
    </citation>
    <scope>NUCLEOTIDE SEQUENCE [LARGE SCALE GENOMIC DNA]</scope>
    <source>
        <strain evidence="1">EC202008001</strain>
        <tissue evidence="1">Blood</tissue>
    </source>
</reference>
<gene>
    <name evidence="1" type="ORF">KOW79_017122</name>
</gene>
<protein>
    <submittedName>
        <fullName evidence="1">Uncharacterized protein</fullName>
    </submittedName>
</protein>
<comment type="caution">
    <text evidence="1">The sequence shown here is derived from an EMBL/GenBank/DDBJ whole genome shotgun (WGS) entry which is preliminary data.</text>
</comment>
<keyword evidence="2" id="KW-1185">Reference proteome</keyword>
<evidence type="ECO:0000313" key="1">
    <source>
        <dbReference type="EMBL" id="KAG7319979.1"/>
    </source>
</evidence>
<name>A0A9D3NEF9_9TELE</name>
<dbReference type="AlphaFoldDB" id="A0A9D3NEF9"/>
<evidence type="ECO:0000313" key="2">
    <source>
        <dbReference type="Proteomes" id="UP000824219"/>
    </source>
</evidence>
<dbReference type="Proteomes" id="UP000824219">
    <property type="component" value="Linkage Group LG20"/>
</dbReference>
<sequence>MPKSKERVSVFTKKYEETYTLKDIRDGDVFIVQHDSKVQNAGVYSDGQIVQLNAGTFATAVNKVNVETFTLERTEENRVTVYRKKGGIPRTFKENVDEAMSKCPESNYTHYNCIEFVMELLEVYLQPTASDCYKIASGAKPKGFKVVKNFSDDYSGNAKLGDLFLVESGLLGYSLHAGVFCSVKDQEIIQFSSGAVNRVHINGFSRGKKFTIYRKKTGVSSKIQKTMNKAMSSMPEYSESDKNKSVRFALELLYGEVEAKSKERISVFTKKYEEKYDEKDVLDGDVFIVRRDSKVQKAGVYSDGQIVQLNAGVNMVNVKEFTKENRVTVYRNKDGIPRTFRENVDEAMSKRPETNYNKYNCIEFVMELLEIYLQPTTSDCYNIASGAKPKGFKVIKNFSDDYTGKAKLGDLFLVQAGSLLTHLHAGVFCSEKDQEIIQLNGAVNRVHINGFSQGKKFTIYRKKTGVSSKIQKTMKKAMSSMPEYSESNKNKSVRFALELLYGEVEAKSKERISVFTKKYEEKYDEKDIRDGDVFIVQRDSKVQNAGVYSDGQIVQLNAGTFSTAVNKVNEETFSGGNKVTVHRKKGGIPRTFKENVDEAMSKCPETNYTYYNCIEFVMELLEIYLQPTASDCYKIASGAKPKGFKVVKNFSDDYTGNAKLGDLFLVESGLLGYSLHAGVFCSVKDQEIIQFSSGAVNRVHINGFSQGKKFTIYRKKTGVSSKIQKTMKKAMSSMPEYSESNKNKSVRFALELLYGEVEFTAVKRYKENYTRNVMDGDVFIVQCDGKVQKAGVYSDGQIVQVEVLTGIFRNSTEINKVNVEVFTGGNRFAIYRKEKGIPRTFKENVDEAMNKCPETSYEEYSCMELVMELLEIYLQPTLSDCNKIASGAKPKGFKVVKNFSDDYSGNAKLGDLFLVQSGLLGYGYLHAGVFCSEKDQEII</sequence>
<organism evidence="1 2">
    <name type="scientific">Hemibagrus wyckioides</name>
    <dbReference type="NCBI Taxonomy" id="337641"/>
    <lineage>
        <taxon>Eukaryota</taxon>
        <taxon>Metazoa</taxon>
        <taxon>Chordata</taxon>
        <taxon>Craniata</taxon>
        <taxon>Vertebrata</taxon>
        <taxon>Euteleostomi</taxon>
        <taxon>Actinopterygii</taxon>
        <taxon>Neopterygii</taxon>
        <taxon>Teleostei</taxon>
        <taxon>Ostariophysi</taxon>
        <taxon>Siluriformes</taxon>
        <taxon>Bagridae</taxon>
        <taxon>Hemibagrus</taxon>
    </lineage>
</organism>